<evidence type="ECO:0000313" key="3">
    <source>
        <dbReference type="Proteomes" id="UP000217507"/>
    </source>
</evidence>
<keyword evidence="1" id="KW-0472">Membrane</keyword>
<feature type="transmembrane region" description="Helical" evidence="1">
    <location>
        <begin position="67"/>
        <end position="85"/>
    </location>
</feature>
<organism evidence="2 3">
    <name type="scientific">Trichormus variabilis NIES-23</name>
    <dbReference type="NCBI Taxonomy" id="1973479"/>
    <lineage>
        <taxon>Bacteria</taxon>
        <taxon>Bacillati</taxon>
        <taxon>Cyanobacteriota</taxon>
        <taxon>Cyanophyceae</taxon>
        <taxon>Nostocales</taxon>
        <taxon>Nostocaceae</taxon>
        <taxon>Trichormus</taxon>
    </lineage>
</organism>
<evidence type="ECO:0000313" key="2">
    <source>
        <dbReference type="EMBL" id="BAY70722.1"/>
    </source>
</evidence>
<keyword evidence="1" id="KW-0812">Transmembrane</keyword>
<dbReference type="Proteomes" id="UP000217507">
    <property type="component" value="Chromosome"/>
</dbReference>
<protein>
    <submittedName>
        <fullName evidence="2">Uncharacterized protein</fullName>
    </submittedName>
</protein>
<keyword evidence="1" id="KW-1133">Transmembrane helix</keyword>
<reference evidence="2 3" key="1">
    <citation type="submission" date="2017-06" db="EMBL/GenBank/DDBJ databases">
        <title>Genome sequencing of cyanobaciteial culture collection at National Institute for Environmental Studies (NIES).</title>
        <authorList>
            <person name="Hirose Y."/>
            <person name="Shimura Y."/>
            <person name="Fujisawa T."/>
            <person name="Nakamura Y."/>
            <person name="Kawachi M."/>
        </authorList>
    </citation>
    <scope>NUCLEOTIDE SEQUENCE [LARGE SCALE GENOMIC DNA]</scope>
    <source>
        <strain evidence="2 3">NIES-23</strain>
    </source>
</reference>
<dbReference type="EMBL" id="AP018216">
    <property type="protein sequence ID" value="BAY70722.1"/>
    <property type="molecule type" value="Genomic_DNA"/>
</dbReference>
<feature type="transmembrane region" description="Helical" evidence="1">
    <location>
        <begin position="42"/>
        <end position="60"/>
    </location>
</feature>
<proteinExistence type="predicted"/>
<name>A0A1Z4KP38_ANAVA</name>
<gene>
    <name evidence="2" type="ORF">NIES23_35300</name>
</gene>
<dbReference type="AlphaFoldDB" id="A0A1Z4KP38"/>
<feature type="transmembrane region" description="Helical" evidence="1">
    <location>
        <begin position="12"/>
        <end position="30"/>
    </location>
</feature>
<accession>A0A1Z4KP38</accession>
<evidence type="ECO:0000256" key="1">
    <source>
        <dbReference type="SAM" id="Phobius"/>
    </source>
</evidence>
<sequence>MKYIKRHANKIELIVEVIFLVVLFLLGFFLDYKYAASLYWKYYLFMAVLALILLLPVYLQSRRKQELWLFIGFNLSLLALYFVTLSPVKPFTQFYLDIKHGMTIQEVQSRLNQRFPKGGRFPQPESQLLDEHQGVLENINPKEKGFLAVPNQCLNYILDLNDGRYNAEVVNVYFKNGEVVGMEYLPD</sequence>